<dbReference type="GO" id="GO:0004371">
    <property type="term" value="F:glycerone kinase activity"/>
    <property type="evidence" value="ECO:0007669"/>
    <property type="project" value="UniProtKB-EC"/>
</dbReference>
<dbReference type="GO" id="GO:0005829">
    <property type="term" value="C:cytosol"/>
    <property type="evidence" value="ECO:0007669"/>
    <property type="project" value="TreeGrafter"/>
</dbReference>
<dbReference type="Gene3D" id="1.25.40.340">
    <property type="match status" value="1"/>
</dbReference>
<name>A0A154PGQ1_DUFNO</name>
<comment type="subunit">
    <text evidence="12">Homodimer. Interacts with IFIH1 (via the CARD domains), the interaction is inhibited by viral infection.</text>
</comment>
<dbReference type="Pfam" id="PF02733">
    <property type="entry name" value="Dak1"/>
    <property type="match status" value="1"/>
</dbReference>
<evidence type="ECO:0000256" key="8">
    <source>
        <dbReference type="ARBA" id="ARBA00022840"/>
    </source>
</evidence>
<organism evidence="18 19">
    <name type="scientific">Dufourea novaeangliae</name>
    <name type="common">Sweat bee</name>
    <dbReference type="NCBI Taxonomy" id="178035"/>
    <lineage>
        <taxon>Eukaryota</taxon>
        <taxon>Metazoa</taxon>
        <taxon>Ecdysozoa</taxon>
        <taxon>Arthropoda</taxon>
        <taxon>Hexapoda</taxon>
        <taxon>Insecta</taxon>
        <taxon>Pterygota</taxon>
        <taxon>Neoptera</taxon>
        <taxon>Endopterygota</taxon>
        <taxon>Hymenoptera</taxon>
        <taxon>Apocrita</taxon>
        <taxon>Aculeata</taxon>
        <taxon>Apoidea</taxon>
        <taxon>Anthophila</taxon>
        <taxon>Halictidae</taxon>
        <taxon>Rophitinae</taxon>
        <taxon>Dufourea</taxon>
    </lineage>
</organism>
<proteinExistence type="predicted"/>
<evidence type="ECO:0000256" key="13">
    <source>
        <dbReference type="ARBA" id="ARBA00047974"/>
    </source>
</evidence>
<dbReference type="InterPro" id="IPR004007">
    <property type="entry name" value="DhaL_dom"/>
</dbReference>
<dbReference type="SUPFAM" id="SSF82549">
    <property type="entry name" value="DAK1/DegV-like"/>
    <property type="match status" value="1"/>
</dbReference>
<dbReference type="FunFam" id="1.25.40.340:FF:000002">
    <property type="entry name" value="Dihydroxyacetone kinase, L subunit"/>
    <property type="match status" value="1"/>
</dbReference>
<dbReference type="SUPFAM" id="SSF101473">
    <property type="entry name" value="DhaL-like"/>
    <property type="match status" value="1"/>
</dbReference>
<reference evidence="18 19" key="1">
    <citation type="submission" date="2015-07" db="EMBL/GenBank/DDBJ databases">
        <title>The genome of Dufourea novaeangliae.</title>
        <authorList>
            <person name="Pan H."/>
            <person name="Kapheim K."/>
        </authorList>
    </citation>
    <scope>NUCLEOTIDE SEQUENCE [LARGE SCALE GENOMIC DNA]</scope>
    <source>
        <strain evidence="18">0120121106</strain>
        <tissue evidence="18">Whole body</tissue>
    </source>
</reference>
<evidence type="ECO:0000256" key="2">
    <source>
        <dbReference type="ARBA" id="ARBA00012110"/>
    </source>
</evidence>
<evidence type="ECO:0000256" key="12">
    <source>
        <dbReference type="ARBA" id="ARBA00046681"/>
    </source>
</evidence>
<keyword evidence="6" id="KW-0547">Nucleotide-binding</keyword>
<dbReference type="Pfam" id="PF02734">
    <property type="entry name" value="Dak2"/>
    <property type="match status" value="1"/>
</dbReference>
<evidence type="ECO:0000256" key="14">
    <source>
        <dbReference type="ARBA" id="ARBA00048526"/>
    </source>
</evidence>
<dbReference type="SMART" id="SM01120">
    <property type="entry name" value="Dak2"/>
    <property type="match status" value="1"/>
</dbReference>
<feature type="domain" description="DhaK" evidence="17">
    <location>
        <begin position="7"/>
        <end position="335"/>
    </location>
</feature>
<keyword evidence="5" id="KW-0808">Transferase</keyword>
<dbReference type="GO" id="GO:0050354">
    <property type="term" value="F:triokinase activity"/>
    <property type="evidence" value="ECO:0007669"/>
    <property type="project" value="UniProtKB-EC"/>
</dbReference>
<evidence type="ECO:0000256" key="4">
    <source>
        <dbReference type="ARBA" id="ARBA00018932"/>
    </source>
</evidence>
<comment type="function">
    <text evidence="11">Catalyzes both the phosphorylation of dihydroxyacetone and of glyceraldehyde, and the splitting of ribonucleoside diphosphate-X compounds among which FAD is the best substrate. Represses IFIH1-mediated cellular antiviral response.</text>
</comment>
<feature type="domain" description="DhaL" evidence="16">
    <location>
        <begin position="372"/>
        <end position="573"/>
    </location>
</feature>
<dbReference type="GO" id="GO:0034012">
    <property type="term" value="F:FAD-AMP lyase (cyclizing) activity"/>
    <property type="evidence" value="ECO:0007669"/>
    <property type="project" value="UniProtKB-EC"/>
</dbReference>
<dbReference type="EC" id="4.6.1.15" evidence="3"/>
<comment type="catalytic activity">
    <reaction evidence="13">
        <text>D-glyceraldehyde + ATP = D-glyceraldehyde 3-phosphate + ADP + H(+)</text>
        <dbReference type="Rhea" id="RHEA:13941"/>
        <dbReference type="ChEBI" id="CHEBI:15378"/>
        <dbReference type="ChEBI" id="CHEBI:17378"/>
        <dbReference type="ChEBI" id="CHEBI:30616"/>
        <dbReference type="ChEBI" id="CHEBI:59776"/>
        <dbReference type="ChEBI" id="CHEBI:456216"/>
        <dbReference type="EC" id="2.7.1.28"/>
    </reaction>
</comment>
<dbReference type="AlphaFoldDB" id="A0A154PGQ1"/>
<sequence>MKSLINSLNDTVTETLSGLSYTYPQLEYQESHKVFLMPNLEDQKDKVSIICGGGSGHEPFAAGFVGSGMLTASVAGSIFAAPPSQHVSYCIERLSQYSQAGILVVIPNYTGDCLNFGIAVEKARQSGFKVTEIIVNDDCSIPIKDQGVAGKRGLTGLLFVIKIAGALAERGLPLEEIYDVAQNVLKNMATYAVGLTPCNIPGQPPMFELADDEIECGMGVHGEAGYEKAKLKTCSEVVSIMLKHICDSLCLINGDSVAAIINNFGALSQLEQGIVVHDLANQLREMNIELLRVYSGVLMTSLNSAGIHITLLKLPENYKDMFISYLDSPTAAPRWPGCAYSVPLKSRRTTIQVKVTEGAKQIGIKVNTQQQNLLRQCLKSACERIIEKETVINDLDRGCGDGDCGTTLKRLASDILQKLDNFYVSHPSSVFSELAHIAEEQMGGTSGALYCLLFTSLAAELVLAEEGKGWLFIWAKALRSGLTCLIKYGKAKPGDRSMIDVMNAVCETYESALHNKMDDICTALKTAAWEACEATKNMKPKVGRASYVKQVQYLKNVDAGAYGVATWIGAIADVIKSI</sequence>
<evidence type="ECO:0000256" key="6">
    <source>
        <dbReference type="ARBA" id="ARBA00022741"/>
    </source>
</evidence>
<evidence type="ECO:0000256" key="10">
    <source>
        <dbReference type="ARBA" id="ARBA00032426"/>
    </source>
</evidence>
<keyword evidence="8" id="KW-0067">ATP-binding</keyword>
<keyword evidence="19" id="KW-1185">Reference proteome</keyword>
<evidence type="ECO:0000256" key="1">
    <source>
        <dbReference type="ARBA" id="ARBA00012107"/>
    </source>
</evidence>
<keyword evidence="18" id="KW-0456">Lyase</keyword>
<dbReference type="Proteomes" id="UP000076502">
    <property type="component" value="Unassembled WGS sequence"/>
</dbReference>
<comment type="catalytic activity">
    <reaction evidence="14">
        <text>FAD = riboflavin cyclic-4',5'-phosphate + AMP + H(+)</text>
        <dbReference type="Rhea" id="RHEA:13729"/>
        <dbReference type="ChEBI" id="CHEBI:15378"/>
        <dbReference type="ChEBI" id="CHEBI:57692"/>
        <dbReference type="ChEBI" id="CHEBI:76202"/>
        <dbReference type="ChEBI" id="CHEBI:456215"/>
        <dbReference type="EC" id="4.6.1.15"/>
    </reaction>
</comment>
<evidence type="ECO:0000259" key="16">
    <source>
        <dbReference type="PROSITE" id="PS51480"/>
    </source>
</evidence>
<comment type="catalytic activity">
    <reaction evidence="15">
        <text>dihydroxyacetone + ATP = dihydroxyacetone phosphate + ADP + H(+)</text>
        <dbReference type="Rhea" id="RHEA:15773"/>
        <dbReference type="ChEBI" id="CHEBI:15378"/>
        <dbReference type="ChEBI" id="CHEBI:16016"/>
        <dbReference type="ChEBI" id="CHEBI:30616"/>
        <dbReference type="ChEBI" id="CHEBI:57642"/>
        <dbReference type="ChEBI" id="CHEBI:456216"/>
        <dbReference type="EC" id="2.7.1.29"/>
    </reaction>
</comment>
<dbReference type="InterPro" id="IPR036117">
    <property type="entry name" value="DhaL_dom_sf"/>
</dbReference>
<dbReference type="Gene3D" id="3.40.50.10440">
    <property type="entry name" value="Dihydroxyacetone kinase, domain 1"/>
    <property type="match status" value="1"/>
</dbReference>
<dbReference type="Gene3D" id="3.30.1180.20">
    <property type="entry name" value="Dihydroxyacetone kinase, domain 2"/>
    <property type="match status" value="1"/>
</dbReference>
<protein>
    <recommendedName>
        <fullName evidence="4">Triokinase/FMN cyclase</fullName>
        <ecNumber evidence="2">2.7.1.28</ecNumber>
        <ecNumber evidence="1">2.7.1.29</ecNumber>
        <ecNumber evidence="3">4.6.1.15</ecNumber>
    </recommendedName>
    <alternativeName>
        <fullName evidence="10">Bifunctional ATP-dependent dihydroxyacetone kinase/FAD-AMP lyase (cyclizing)</fullName>
    </alternativeName>
</protein>
<dbReference type="EC" id="2.7.1.29" evidence="1"/>
<dbReference type="EC" id="2.7.1.28" evidence="2"/>
<dbReference type="FunFam" id="3.40.50.10440:FF:000001">
    <property type="entry name" value="Dihydroxyacetone kinase, DhaK subunit"/>
    <property type="match status" value="1"/>
</dbReference>
<evidence type="ECO:0000256" key="9">
    <source>
        <dbReference type="ARBA" id="ARBA00023285"/>
    </source>
</evidence>
<gene>
    <name evidence="18" type="ORF">WN55_00396</name>
</gene>
<evidence type="ECO:0000256" key="5">
    <source>
        <dbReference type="ARBA" id="ARBA00022679"/>
    </source>
</evidence>
<dbReference type="GO" id="GO:0019563">
    <property type="term" value="P:glycerol catabolic process"/>
    <property type="evidence" value="ECO:0007669"/>
    <property type="project" value="TreeGrafter"/>
</dbReference>
<accession>A0A154PGQ1</accession>
<dbReference type="OrthoDB" id="1724672at2759"/>
<keyword evidence="9" id="KW-0170">Cobalt</keyword>
<dbReference type="STRING" id="178035.A0A154PGQ1"/>
<dbReference type="EMBL" id="KQ434893">
    <property type="protein sequence ID" value="KZC10644.1"/>
    <property type="molecule type" value="Genomic_DNA"/>
</dbReference>
<dbReference type="GO" id="GO:0005524">
    <property type="term" value="F:ATP binding"/>
    <property type="evidence" value="ECO:0007669"/>
    <property type="project" value="UniProtKB-KW"/>
</dbReference>
<evidence type="ECO:0000313" key="18">
    <source>
        <dbReference type="EMBL" id="KZC10644.1"/>
    </source>
</evidence>
<dbReference type="PROSITE" id="PS51481">
    <property type="entry name" value="DHAK"/>
    <property type="match status" value="1"/>
</dbReference>
<evidence type="ECO:0000256" key="15">
    <source>
        <dbReference type="ARBA" id="ARBA00048898"/>
    </source>
</evidence>
<evidence type="ECO:0000256" key="3">
    <source>
        <dbReference type="ARBA" id="ARBA00012578"/>
    </source>
</evidence>
<evidence type="ECO:0000313" key="19">
    <source>
        <dbReference type="Proteomes" id="UP000076502"/>
    </source>
</evidence>
<evidence type="ECO:0000256" key="7">
    <source>
        <dbReference type="ARBA" id="ARBA00022777"/>
    </source>
</evidence>
<dbReference type="PANTHER" id="PTHR28629">
    <property type="entry name" value="TRIOKINASE/FMN CYCLASE"/>
    <property type="match status" value="1"/>
</dbReference>
<dbReference type="InterPro" id="IPR050861">
    <property type="entry name" value="Dihydroxyacetone_Kinase"/>
</dbReference>
<dbReference type="PANTHER" id="PTHR28629:SF4">
    <property type="entry name" value="TRIOKINASE_FMN CYCLASE"/>
    <property type="match status" value="1"/>
</dbReference>
<evidence type="ECO:0000256" key="11">
    <source>
        <dbReference type="ARBA" id="ARBA00045490"/>
    </source>
</evidence>
<dbReference type="PROSITE" id="PS51480">
    <property type="entry name" value="DHAL"/>
    <property type="match status" value="1"/>
</dbReference>
<evidence type="ECO:0000259" key="17">
    <source>
        <dbReference type="PROSITE" id="PS51481"/>
    </source>
</evidence>
<keyword evidence="7 18" id="KW-0418">Kinase</keyword>
<dbReference type="InterPro" id="IPR004006">
    <property type="entry name" value="DhaK_dom"/>
</dbReference>